<accession>A0A1G2F4V9</accession>
<evidence type="ECO:0000256" key="2">
    <source>
        <dbReference type="ARBA" id="ARBA00007599"/>
    </source>
</evidence>
<keyword evidence="8" id="KW-0067">ATP-binding</keyword>
<dbReference type="InterPro" id="IPR003442">
    <property type="entry name" value="T6A_TsaE"/>
</dbReference>
<dbReference type="GO" id="GO:0005524">
    <property type="term" value="F:ATP binding"/>
    <property type="evidence" value="ECO:0007669"/>
    <property type="project" value="UniProtKB-KW"/>
</dbReference>
<dbReference type="EMBL" id="MHMV01000059">
    <property type="protein sequence ID" value="OGZ32977.1"/>
    <property type="molecule type" value="Genomic_DNA"/>
</dbReference>
<keyword evidence="6" id="KW-0479">Metal-binding</keyword>
<gene>
    <name evidence="11" type="ORF">A2174_03665</name>
</gene>
<name>A0A1G2F4V9_9BACT</name>
<dbReference type="GO" id="GO:0005737">
    <property type="term" value="C:cytoplasm"/>
    <property type="evidence" value="ECO:0007669"/>
    <property type="project" value="UniProtKB-SubCell"/>
</dbReference>
<keyword evidence="7" id="KW-0547">Nucleotide-binding</keyword>
<dbReference type="AlphaFoldDB" id="A0A1G2F4V9"/>
<dbReference type="Pfam" id="PF02367">
    <property type="entry name" value="TsaE"/>
    <property type="match status" value="1"/>
</dbReference>
<dbReference type="PANTHER" id="PTHR33540:SF2">
    <property type="entry name" value="TRNA THREONYLCARBAMOYLADENOSINE BIOSYNTHESIS PROTEIN TSAE"/>
    <property type="match status" value="1"/>
</dbReference>
<evidence type="ECO:0000256" key="4">
    <source>
        <dbReference type="ARBA" id="ARBA00022490"/>
    </source>
</evidence>
<keyword evidence="5" id="KW-0819">tRNA processing</keyword>
<evidence type="ECO:0000256" key="6">
    <source>
        <dbReference type="ARBA" id="ARBA00022723"/>
    </source>
</evidence>
<reference evidence="11 12" key="1">
    <citation type="journal article" date="2016" name="Nat. Commun.">
        <title>Thousands of microbial genomes shed light on interconnected biogeochemical processes in an aquifer system.</title>
        <authorList>
            <person name="Anantharaman K."/>
            <person name="Brown C.T."/>
            <person name="Hug L.A."/>
            <person name="Sharon I."/>
            <person name="Castelle C.J."/>
            <person name="Probst A.J."/>
            <person name="Thomas B.C."/>
            <person name="Singh A."/>
            <person name="Wilkins M.J."/>
            <person name="Karaoz U."/>
            <person name="Brodie E.L."/>
            <person name="Williams K.H."/>
            <person name="Hubbard S.S."/>
            <person name="Banfield J.F."/>
        </authorList>
    </citation>
    <scope>NUCLEOTIDE SEQUENCE [LARGE SCALE GENOMIC DNA]</scope>
</reference>
<evidence type="ECO:0000256" key="1">
    <source>
        <dbReference type="ARBA" id="ARBA00004496"/>
    </source>
</evidence>
<dbReference type="Gene3D" id="3.40.50.300">
    <property type="entry name" value="P-loop containing nucleotide triphosphate hydrolases"/>
    <property type="match status" value="1"/>
</dbReference>
<evidence type="ECO:0000256" key="9">
    <source>
        <dbReference type="ARBA" id="ARBA00022842"/>
    </source>
</evidence>
<evidence type="ECO:0000256" key="10">
    <source>
        <dbReference type="ARBA" id="ARBA00032441"/>
    </source>
</evidence>
<comment type="caution">
    <text evidence="11">The sequence shown here is derived from an EMBL/GenBank/DDBJ whole genome shotgun (WGS) entry which is preliminary data.</text>
</comment>
<keyword evidence="4" id="KW-0963">Cytoplasm</keyword>
<comment type="similarity">
    <text evidence="2">Belongs to the TsaE family.</text>
</comment>
<dbReference type="Proteomes" id="UP000177725">
    <property type="component" value="Unassembled WGS sequence"/>
</dbReference>
<dbReference type="NCBIfam" id="TIGR00150">
    <property type="entry name" value="T6A_YjeE"/>
    <property type="match status" value="1"/>
</dbReference>
<comment type="subcellular location">
    <subcellularLocation>
        <location evidence="1">Cytoplasm</location>
    </subcellularLocation>
</comment>
<keyword evidence="9" id="KW-0460">Magnesium</keyword>
<evidence type="ECO:0000313" key="12">
    <source>
        <dbReference type="Proteomes" id="UP000177725"/>
    </source>
</evidence>
<evidence type="ECO:0000256" key="3">
    <source>
        <dbReference type="ARBA" id="ARBA00019010"/>
    </source>
</evidence>
<proteinExistence type="inferred from homology"/>
<dbReference type="SUPFAM" id="SSF52540">
    <property type="entry name" value="P-loop containing nucleoside triphosphate hydrolases"/>
    <property type="match status" value="1"/>
</dbReference>
<dbReference type="InterPro" id="IPR027417">
    <property type="entry name" value="P-loop_NTPase"/>
</dbReference>
<dbReference type="GO" id="GO:0002949">
    <property type="term" value="P:tRNA threonylcarbamoyladenosine modification"/>
    <property type="evidence" value="ECO:0007669"/>
    <property type="project" value="InterPro"/>
</dbReference>
<protein>
    <recommendedName>
        <fullName evidence="3">tRNA threonylcarbamoyladenosine biosynthesis protein TsaE</fullName>
    </recommendedName>
    <alternativeName>
        <fullName evidence="10">t(6)A37 threonylcarbamoyladenosine biosynthesis protein TsaE</fullName>
    </alternativeName>
</protein>
<dbReference type="PANTHER" id="PTHR33540">
    <property type="entry name" value="TRNA THREONYLCARBAMOYLADENOSINE BIOSYNTHESIS PROTEIN TSAE"/>
    <property type="match status" value="1"/>
</dbReference>
<keyword evidence="11" id="KW-0808">Transferase</keyword>
<dbReference type="GO" id="GO:0046872">
    <property type="term" value="F:metal ion binding"/>
    <property type="evidence" value="ECO:0007669"/>
    <property type="project" value="UniProtKB-KW"/>
</dbReference>
<evidence type="ECO:0000313" key="11">
    <source>
        <dbReference type="EMBL" id="OGZ32977.1"/>
    </source>
</evidence>
<dbReference type="GO" id="GO:0016740">
    <property type="term" value="F:transferase activity"/>
    <property type="evidence" value="ECO:0007669"/>
    <property type="project" value="UniProtKB-KW"/>
</dbReference>
<sequence>MEKQIFLTKSAEETQKVAGQILKDVLSVKNRKNAAVLALEGELGAGKTTFVQGLAKAMGIKEKITSPTFVILKRFTIYDLRFKSEFENIFHIDCYRLDKPDELAELGFEEVLKDQKNLIVIEWADKVKSIIPKDAVWVKFEWVDENKRKIQIFNE</sequence>
<evidence type="ECO:0000256" key="8">
    <source>
        <dbReference type="ARBA" id="ARBA00022840"/>
    </source>
</evidence>
<evidence type="ECO:0000256" key="7">
    <source>
        <dbReference type="ARBA" id="ARBA00022741"/>
    </source>
</evidence>
<organism evidence="11 12">
    <name type="scientific">Candidatus Portnoybacteria bacterium RBG_13_41_18</name>
    <dbReference type="NCBI Taxonomy" id="1801991"/>
    <lineage>
        <taxon>Bacteria</taxon>
        <taxon>Candidatus Portnoyibacteriota</taxon>
    </lineage>
</organism>
<evidence type="ECO:0000256" key="5">
    <source>
        <dbReference type="ARBA" id="ARBA00022694"/>
    </source>
</evidence>